<reference evidence="2 3" key="1">
    <citation type="submission" date="2014-04" db="EMBL/GenBank/DDBJ databases">
        <title>Genome evolution of avian class.</title>
        <authorList>
            <person name="Zhang G."/>
            <person name="Li C."/>
        </authorList>
    </citation>
    <scope>NUCLEOTIDE SEQUENCE [LARGE SCALE GENOMIC DNA]</scope>
    <source>
        <strain evidence="2">BGI_N310</strain>
    </source>
</reference>
<evidence type="ECO:0000313" key="2">
    <source>
        <dbReference type="EMBL" id="KFP73667.1"/>
    </source>
</evidence>
<feature type="non-terminal residue" evidence="2">
    <location>
        <position position="1"/>
    </location>
</feature>
<proteinExistence type="predicted"/>
<accession>A0A091MGJ9</accession>
<evidence type="ECO:0000313" key="3">
    <source>
        <dbReference type="Proteomes" id="UP000053537"/>
    </source>
</evidence>
<sequence>GQHTSRTQTTNNTVSTSHSSKEHNQFLPNTILLEHFTKIFLYLRRAMVLAHRGGHWTLLQNACRELWNYTQELQLLANHSRSHMDALPITWDVLRNTIWLPFYLASDLIIDMITELQASSSLQVVDPEGDFCIPSCLGGIVDENGGSTLHPQPPLDDVNVVDLKWICNLILKTTELLYQMKKWEALVHIAVQFNVFTHERHTEQVSPLLVYAQRQLMERIQQVNGPDSHESHFIDYRSDNAHKMSCRSYIGHKLQLPFVHSASEGIFPGCFSYPEMKNDSTDHSRVKALVSVPLDVNDTLRCFRESLQKSKYHSRALRHSRKLHSLFLASTQGILEMNNQRDLKVQALHELGNLQFYSGNKRRAFKYWCQALDETLNIADALNHWQELGFPKNATGCFAVERWTDMSQKFLSQAGVWGCLHAAVLVAKIAQYITTSQVRLRTKYCYFSAVLFKTLFRASLPHPTSDCDFAQYETNTLIPGIDLFSDRYRADVSTVVASLNFLMFELHCAKQNLITFPLFTLYQYIVSEICKDPVKCIEGRIFKIKVLTDTGFFTEAFHELSLLICGERIPWKIPAGYRKTEQMQALHKFDSSKSLMTVTNLQALEDIFNWTLSSTMVPLCNQQIVNKLTLAKMHFIICLSATINNIPAEVEKHVYSVDNNSLKKPSKIAASNVKVAADQNSRQQEQRGTMVQLIACKDELNMAMLKGILLTKAEESLSHLEQNIQEKYGGDTSRCSVEDLESLIEAKLELASISQQRHQAVFSVALAFSSIRLLQDAKVFRMEMTHFQEEQDGKECLDSFTEDVQLPHSVMAQDHMNVHLWLRCRTMLVTALVTQILGVGDMKESDVAEHRSVIKEAISEAEAFGDIETQAEMMVQAAILDLQEKRPVTGIKVLLQNVISLLQEDTFISPPASLTLVRSVLLLADILALQIADDTEHCSSAGEPLNLLVLAHEATIKAIFVCGEPIEQKTEDSTLTCLVLPAKNIYLPHINLLAQVKMRIGCTLAEKVACTAARGDPLQWLQALRHLESALKLCRASATKRLDMEAELLFQIGKVERQVTEAGNNKSSQAVETLLEAIKLSQQHDQKYE</sequence>
<dbReference type="AlphaFoldDB" id="A0A091MGJ9"/>
<protein>
    <recommendedName>
        <fullName evidence="4">CFA54 protein</fullName>
    </recommendedName>
</protein>
<feature type="compositionally biased region" description="Low complexity" evidence="1">
    <location>
        <begin position="1"/>
        <end position="18"/>
    </location>
</feature>
<dbReference type="PANTHER" id="PTHR33487:SF1">
    <property type="entry name" value="CILIA- AND FLAGELLA-ASSOCIATED PROTEIN 54"/>
    <property type="match status" value="1"/>
</dbReference>
<dbReference type="EMBL" id="KK827228">
    <property type="protein sequence ID" value="KFP73667.1"/>
    <property type="molecule type" value="Genomic_DNA"/>
</dbReference>
<evidence type="ECO:0008006" key="4">
    <source>
        <dbReference type="Google" id="ProtNLM"/>
    </source>
</evidence>
<dbReference type="GO" id="GO:0060271">
    <property type="term" value="P:cilium assembly"/>
    <property type="evidence" value="ECO:0007669"/>
    <property type="project" value="TreeGrafter"/>
</dbReference>
<keyword evidence="3" id="KW-1185">Reference proteome</keyword>
<dbReference type="Proteomes" id="UP000053537">
    <property type="component" value="Unassembled WGS sequence"/>
</dbReference>
<gene>
    <name evidence="2" type="ORF">N310_12603</name>
</gene>
<feature type="region of interest" description="Disordered" evidence="1">
    <location>
        <begin position="1"/>
        <end position="21"/>
    </location>
</feature>
<evidence type="ECO:0000256" key="1">
    <source>
        <dbReference type="SAM" id="MobiDB-lite"/>
    </source>
</evidence>
<name>A0A091MGJ9_9PASS</name>
<dbReference type="PANTHER" id="PTHR33487">
    <property type="entry name" value="CILIA- AND FLAGELLA-ASSOCIATED PROTEIN 54"/>
    <property type="match status" value="1"/>
</dbReference>
<feature type="non-terminal residue" evidence="2">
    <location>
        <position position="1089"/>
    </location>
</feature>
<organism evidence="2 3">
    <name type="scientific">Acanthisitta chloris</name>
    <name type="common">rifleman</name>
    <dbReference type="NCBI Taxonomy" id="57068"/>
    <lineage>
        <taxon>Eukaryota</taxon>
        <taxon>Metazoa</taxon>
        <taxon>Chordata</taxon>
        <taxon>Craniata</taxon>
        <taxon>Vertebrata</taxon>
        <taxon>Euteleostomi</taxon>
        <taxon>Archelosauria</taxon>
        <taxon>Archosauria</taxon>
        <taxon>Dinosauria</taxon>
        <taxon>Saurischia</taxon>
        <taxon>Theropoda</taxon>
        <taxon>Coelurosauria</taxon>
        <taxon>Aves</taxon>
        <taxon>Neognathae</taxon>
        <taxon>Neoaves</taxon>
        <taxon>Telluraves</taxon>
        <taxon>Australaves</taxon>
        <taxon>Passeriformes</taxon>
        <taxon>Acanthisittidae</taxon>
        <taxon>Acanthisitta</taxon>
    </lineage>
</organism>